<keyword evidence="8" id="KW-0449">Lipoprotein</keyword>
<dbReference type="InterPro" id="IPR050975">
    <property type="entry name" value="Sleep_regulator"/>
</dbReference>
<organism evidence="10 11">
    <name type="scientific">Loxostege sticticalis</name>
    <name type="common">Beet webworm moth</name>
    <dbReference type="NCBI Taxonomy" id="481309"/>
    <lineage>
        <taxon>Eukaryota</taxon>
        <taxon>Metazoa</taxon>
        <taxon>Ecdysozoa</taxon>
        <taxon>Arthropoda</taxon>
        <taxon>Hexapoda</taxon>
        <taxon>Insecta</taxon>
        <taxon>Pterygota</taxon>
        <taxon>Neoptera</taxon>
        <taxon>Endopterygota</taxon>
        <taxon>Lepidoptera</taxon>
        <taxon>Glossata</taxon>
        <taxon>Ditrysia</taxon>
        <taxon>Pyraloidea</taxon>
        <taxon>Crambidae</taxon>
        <taxon>Pyraustinae</taxon>
        <taxon>Loxostege</taxon>
    </lineage>
</organism>
<sequence>MTSTNKLLCTLFILLSMVYKASSIQCYYCNSANNSACIDVKAFDDETRARIIPVVTCETAIPSPVAVDFFCRKIVQTIFHSHRDSEVRVTRGCGWVRHHKECYQANNQDHLETVCQCTSDYCNSAEAADPTSAAVLFIALATALYLYR</sequence>
<evidence type="ECO:0000256" key="9">
    <source>
        <dbReference type="SAM" id="SignalP"/>
    </source>
</evidence>
<dbReference type="PANTHER" id="PTHR33562">
    <property type="entry name" value="ATILLA, ISOFORM B-RELATED-RELATED"/>
    <property type="match status" value="1"/>
</dbReference>
<evidence type="ECO:0000256" key="6">
    <source>
        <dbReference type="ARBA" id="ARBA00023136"/>
    </source>
</evidence>
<feature type="signal peptide" evidence="9">
    <location>
        <begin position="1"/>
        <end position="23"/>
    </location>
</feature>
<dbReference type="Proteomes" id="UP001549921">
    <property type="component" value="Unassembled WGS sequence"/>
</dbReference>
<comment type="caution">
    <text evidence="10">The sequence shown here is derived from an EMBL/GenBank/DDBJ whole genome shotgun (WGS) entry which is preliminary data.</text>
</comment>
<evidence type="ECO:0000256" key="7">
    <source>
        <dbReference type="ARBA" id="ARBA00023180"/>
    </source>
</evidence>
<dbReference type="EMBL" id="JBEDNZ010000014">
    <property type="protein sequence ID" value="KAL0829893.1"/>
    <property type="molecule type" value="Genomic_DNA"/>
</dbReference>
<evidence type="ECO:0000256" key="8">
    <source>
        <dbReference type="ARBA" id="ARBA00023288"/>
    </source>
</evidence>
<name>A0ABD0SVV5_LOXSC</name>
<evidence type="ECO:0000256" key="5">
    <source>
        <dbReference type="ARBA" id="ARBA00022989"/>
    </source>
</evidence>
<evidence type="ECO:0000256" key="1">
    <source>
        <dbReference type="ARBA" id="ARBA00004589"/>
    </source>
</evidence>
<proteinExistence type="predicted"/>
<dbReference type="InterPro" id="IPR031424">
    <property type="entry name" value="QVR-like"/>
</dbReference>
<keyword evidence="2" id="KW-0336">GPI-anchor</keyword>
<keyword evidence="5" id="KW-1133">Transmembrane helix</keyword>
<dbReference type="AlphaFoldDB" id="A0ABD0SVV5"/>
<evidence type="ECO:0000256" key="3">
    <source>
        <dbReference type="ARBA" id="ARBA00022692"/>
    </source>
</evidence>
<protein>
    <recommendedName>
        <fullName evidence="12">Protein sleepless</fullName>
    </recommendedName>
</protein>
<dbReference type="Pfam" id="PF17064">
    <property type="entry name" value="QVR"/>
    <property type="match status" value="1"/>
</dbReference>
<dbReference type="PANTHER" id="PTHR33562:SF23">
    <property type="entry name" value="PROTEIN QUIVER"/>
    <property type="match status" value="1"/>
</dbReference>
<keyword evidence="4 9" id="KW-0732">Signal</keyword>
<reference evidence="10 11" key="1">
    <citation type="submission" date="2024-06" db="EMBL/GenBank/DDBJ databases">
        <title>A chromosome-level genome assembly of beet webworm, Loxostege sticticalis.</title>
        <authorList>
            <person name="Zhang Y."/>
        </authorList>
    </citation>
    <scope>NUCLEOTIDE SEQUENCE [LARGE SCALE GENOMIC DNA]</scope>
    <source>
        <strain evidence="10">AQ028</strain>
        <tissue evidence="10">Male pupae</tissue>
    </source>
</reference>
<evidence type="ECO:0000313" key="11">
    <source>
        <dbReference type="Proteomes" id="UP001549921"/>
    </source>
</evidence>
<evidence type="ECO:0000256" key="4">
    <source>
        <dbReference type="ARBA" id="ARBA00022729"/>
    </source>
</evidence>
<comment type="subcellular location">
    <subcellularLocation>
        <location evidence="1">Membrane</location>
        <topology evidence="1">Lipid-anchor</topology>
        <topology evidence="1">GPI-anchor</topology>
    </subcellularLocation>
</comment>
<keyword evidence="7" id="KW-0325">Glycoprotein</keyword>
<evidence type="ECO:0000256" key="2">
    <source>
        <dbReference type="ARBA" id="ARBA00022622"/>
    </source>
</evidence>
<keyword evidence="6" id="KW-0472">Membrane</keyword>
<accession>A0ABD0SVV5</accession>
<evidence type="ECO:0000313" key="10">
    <source>
        <dbReference type="EMBL" id="KAL0829893.1"/>
    </source>
</evidence>
<evidence type="ECO:0008006" key="12">
    <source>
        <dbReference type="Google" id="ProtNLM"/>
    </source>
</evidence>
<feature type="chain" id="PRO_5044789738" description="Protein sleepless" evidence="9">
    <location>
        <begin position="24"/>
        <end position="148"/>
    </location>
</feature>
<gene>
    <name evidence="10" type="ORF">ABMA28_003371</name>
</gene>
<keyword evidence="3" id="KW-0812">Transmembrane</keyword>
<dbReference type="GO" id="GO:0098552">
    <property type="term" value="C:side of membrane"/>
    <property type="evidence" value="ECO:0007669"/>
    <property type="project" value="UniProtKB-KW"/>
</dbReference>